<evidence type="ECO:0000313" key="2">
    <source>
        <dbReference type="EMBL" id="ANN72415.1"/>
    </source>
</evidence>
<organism evidence="2 3">
    <name type="scientific">Bordetella bronchialis</name>
    <dbReference type="NCBI Taxonomy" id="463025"/>
    <lineage>
        <taxon>Bacteria</taxon>
        <taxon>Pseudomonadati</taxon>
        <taxon>Pseudomonadota</taxon>
        <taxon>Betaproteobacteria</taxon>
        <taxon>Burkholderiales</taxon>
        <taxon>Alcaligenaceae</taxon>
        <taxon>Bordetella</taxon>
    </lineage>
</organism>
<reference evidence="2 3" key="1">
    <citation type="submission" date="2016-06" db="EMBL/GenBank/DDBJ databases">
        <title>Complete genome sequences of Bordetella bronchialis and Bordetella flabilis.</title>
        <authorList>
            <person name="LiPuma J.J."/>
            <person name="Spilker T."/>
        </authorList>
    </citation>
    <scope>NUCLEOTIDE SEQUENCE [LARGE SCALE GENOMIC DNA]</scope>
    <source>
        <strain evidence="2 3">AU17976</strain>
    </source>
</reference>
<feature type="region of interest" description="Disordered" evidence="1">
    <location>
        <begin position="962"/>
        <end position="982"/>
    </location>
</feature>
<gene>
    <name evidence="2" type="ORF">BAU08_14615</name>
</gene>
<evidence type="ECO:0000313" key="3">
    <source>
        <dbReference type="Proteomes" id="UP000092213"/>
    </source>
</evidence>
<feature type="compositionally biased region" description="Pro residues" evidence="1">
    <location>
        <begin position="913"/>
        <end position="925"/>
    </location>
</feature>
<proteinExistence type="predicted"/>
<dbReference type="Proteomes" id="UP000092213">
    <property type="component" value="Chromosome"/>
</dbReference>
<feature type="region of interest" description="Disordered" evidence="1">
    <location>
        <begin position="789"/>
        <end position="820"/>
    </location>
</feature>
<feature type="region of interest" description="Disordered" evidence="1">
    <location>
        <begin position="859"/>
        <end position="945"/>
    </location>
</feature>
<sequence>MLARTGRAPRAADLAKLERDTAKLGRQTAVRNTLGDVLTDRTLRAYLPEVDARQARHRRDALLQARQAPAGAPGQQGAAVAHVLECATALEATAGPLRALGGAYRDGGGRVELSAGILRQLLDLSTGMKMLRPHGQDPADFLYPAVKLMHRAQGGESGGETALAALLRDLSASGRHHPDGLRAQLARPGGGLDFWLAHHSPDAYGRNPGALRQGLADDIHVVLDGVADAAWRVLQEDLHSQVPSWARQAQPALFEEAGVLHASAQRWHARVAMHGSTHALLRSSPADTVRLLLEHAANETLGASPGQAGDLGALPGRLSDELGRIGDRIQRALDDAGVAGYASPAAVAALRRTLMHKVLEETGILGEIHRARSLADASVPRAPSRAPIAADVAGPARATSKAMRAAEAPALHPKVAKRMKRAEADAQRQIVKVLLACRQAGDKPLSPHKLQALHEARAWLGALHGDSAPAVWQRLLDGETRRLGDRDLRSLAGGALSAHIQGGAHLTAKVKDASLRAAADTLLGDLRTAVRTASAKRNGAPLLKTACASLATPAGASGRTAFFLQLQALRERIGMLDDRGVGQSRLLEACVEELSDAELKALVGVPPASAKDAGAPDDAQAFLERLQGSARVQADKRMDTLRDSLVQDFRARLFRQAGFLHAMLYGPADAGVPLADTLESLIRDAVRHAGAVHEQGQDTAAASRPARFVRTLQGYDVAGDLTRTLCQEALSLHARLDAGMHEVGIPSFRPGPAAAAWRTRAVDDIVARTGIWDRLDSLAHRLPRDVAEPADANRRPGLGWLAPLSRGRGRHSSRSARSVGSDGYAISKPFFGFMRRKEPTRAAGADAYAALRPPHDRGVRAAIHGSDDEPVYATIDESPDDDLHAVTGARLQRNDGGPAAVSRDESGYGRTAPRPPLRPAPPPPAAQGHRASTATSDDSGFGEYGGSGFSIDGHLYEALQGPLPAAGPARAAASATPGGTDPELAATLRAALRERGRAQWLPA</sequence>
<accession>A0A193FXR4</accession>
<dbReference type="AlphaFoldDB" id="A0A193FXR4"/>
<name>A0A193FXR4_9BORD</name>
<protein>
    <submittedName>
        <fullName evidence="2">Uncharacterized protein</fullName>
    </submittedName>
</protein>
<evidence type="ECO:0000256" key="1">
    <source>
        <dbReference type="SAM" id="MobiDB-lite"/>
    </source>
</evidence>
<dbReference type="EMBL" id="CP016171">
    <property type="protein sequence ID" value="ANN72415.1"/>
    <property type="molecule type" value="Genomic_DNA"/>
</dbReference>
<dbReference type="RefSeq" id="WP_066670070.1">
    <property type="nucleotide sequence ID" value="NZ_CP016171.1"/>
</dbReference>